<feature type="domain" description="RCK N-terminal" evidence="13">
    <location>
        <begin position="401"/>
        <end position="517"/>
    </location>
</feature>
<evidence type="ECO:0000256" key="12">
    <source>
        <dbReference type="SAM" id="Phobius"/>
    </source>
</evidence>
<feature type="transmembrane region" description="Helical" evidence="12">
    <location>
        <begin position="333"/>
        <end position="355"/>
    </location>
</feature>
<evidence type="ECO:0000256" key="3">
    <source>
        <dbReference type="ARBA" id="ARBA00022448"/>
    </source>
</evidence>
<evidence type="ECO:0000313" key="15">
    <source>
        <dbReference type="Proteomes" id="UP001223743"/>
    </source>
</evidence>
<evidence type="ECO:0000313" key="14">
    <source>
        <dbReference type="EMBL" id="MDQ0515746.1"/>
    </source>
</evidence>
<dbReference type="InterPro" id="IPR036291">
    <property type="entry name" value="NAD(P)-bd_dom_sf"/>
</dbReference>
<keyword evidence="5" id="KW-1003">Cell membrane</keyword>
<dbReference type="PROSITE" id="PS51201">
    <property type="entry name" value="RCK_N"/>
    <property type="match status" value="1"/>
</dbReference>
<evidence type="ECO:0000256" key="4">
    <source>
        <dbReference type="ARBA" id="ARBA00022449"/>
    </source>
</evidence>
<dbReference type="SUPFAM" id="SSF51735">
    <property type="entry name" value="NAD(P)-binding Rossmann-fold domains"/>
    <property type="match status" value="1"/>
</dbReference>
<dbReference type="InterPro" id="IPR006153">
    <property type="entry name" value="Cation/H_exchanger_TM"/>
</dbReference>
<comment type="similarity">
    <text evidence="2">Belongs to the monovalent cation:proton antiporter 2 (CPA2) transporter (TC 2.A.37) family.</text>
</comment>
<evidence type="ECO:0000256" key="7">
    <source>
        <dbReference type="ARBA" id="ARBA00022692"/>
    </source>
</evidence>
<feature type="transmembrane region" description="Helical" evidence="12">
    <location>
        <begin position="272"/>
        <end position="292"/>
    </location>
</feature>
<feature type="transmembrane region" description="Helical" evidence="12">
    <location>
        <begin position="33"/>
        <end position="52"/>
    </location>
</feature>
<keyword evidence="3" id="KW-0813">Transport</keyword>
<dbReference type="NCBIfam" id="TIGR00932">
    <property type="entry name" value="2a37"/>
    <property type="match status" value="1"/>
</dbReference>
<feature type="transmembrane region" description="Helical" evidence="12">
    <location>
        <begin position="6"/>
        <end position="26"/>
    </location>
</feature>
<sequence>MAEAQSTDLVQLVALLGAGVVAVPVFKRIGLGSVIGYLAAGVAIGPFGLGLFTDPQAILHVAELGVVMFLFVIGLEMRPSRLWGLRREIFGLGVAQVVVCGIVLTGAGILVGLPPAASFVAGAGFVLTSTATVMQLLDERGETASPAGQRIVSILLLEDLSIVPLIAAVVLLGTTGADDHALPFWQSALIAVGAVAAVVAAGRWLLNPMFRILARANAREVMTAAALLVVLGAALVMQLSGLSMAMGAFLAGVLLSESSFRHQLEADIEPFRGLLLGLFFLGVGMSLDLRVLVLDWEYILAALAGYMILKAIAIFAVARLFRADRREALTRAAMMAQGGEFAFVLYSAAVAGGVIDGRLNAILTATVILSMALTPLTVLALRYLPEPKQSLEGLDVADGLEGRVLMIGFGRFGQIVSQFLLSEGIDVTAIDSDADMVRSAARFGFKVYYGDGTRLDVLRAAGIEHADLVVVCTDKRESTDVIVELIRSEFPLAKLYVRSYDRQHTLKLRKLGVDFEIRETYESAFTFGMQSLEGLGYDEGRIAEVAETIREREAARLAIQMSGGQISYTDIQGKLLPQPLTVPKRRAKALNEEAAKATADAAE</sequence>
<dbReference type="PANTHER" id="PTHR46157">
    <property type="entry name" value="K(+) EFFLUX ANTIPORTER 3, CHLOROPLASTIC"/>
    <property type="match status" value="1"/>
</dbReference>
<evidence type="ECO:0000259" key="13">
    <source>
        <dbReference type="PROSITE" id="PS51201"/>
    </source>
</evidence>
<dbReference type="Pfam" id="PF00999">
    <property type="entry name" value="Na_H_Exchanger"/>
    <property type="match status" value="1"/>
</dbReference>
<feature type="transmembrane region" description="Helical" evidence="12">
    <location>
        <begin position="116"/>
        <end position="137"/>
    </location>
</feature>
<feature type="transmembrane region" description="Helical" evidence="12">
    <location>
        <begin position="361"/>
        <end position="381"/>
    </location>
</feature>
<dbReference type="PANTHER" id="PTHR46157:SF8">
    <property type="entry name" value="GLUTATHIONE-REGULATED POTASSIUM-EFFLUX SYSTEM PROTEIN"/>
    <property type="match status" value="1"/>
</dbReference>
<dbReference type="InterPro" id="IPR004771">
    <property type="entry name" value="K/H_exchanger"/>
</dbReference>
<feature type="transmembrane region" description="Helical" evidence="12">
    <location>
        <begin position="149"/>
        <end position="172"/>
    </location>
</feature>
<gene>
    <name evidence="14" type="ORF">QO015_001359</name>
</gene>
<dbReference type="InterPro" id="IPR038770">
    <property type="entry name" value="Na+/solute_symporter_sf"/>
</dbReference>
<evidence type="ECO:0000256" key="8">
    <source>
        <dbReference type="ARBA" id="ARBA00022958"/>
    </source>
</evidence>
<evidence type="ECO:0000256" key="11">
    <source>
        <dbReference type="ARBA" id="ARBA00023136"/>
    </source>
</evidence>
<dbReference type="InterPro" id="IPR003148">
    <property type="entry name" value="RCK_N"/>
</dbReference>
<feature type="transmembrane region" description="Helical" evidence="12">
    <location>
        <begin position="58"/>
        <end position="77"/>
    </location>
</feature>
<dbReference type="Pfam" id="PF02254">
    <property type="entry name" value="TrkA_N"/>
    <property type="match status" value="1"/>
</dbReference>
<keyword evidence="9 12" id="KW-1133">Transmembrane helix</keyword>
<dbReference type="InterPro" id="IPR006036">
    <property type="entry name" value="K_uptake_TrkA"/>
</dbReference>
<evidence type="ECO:0000256" key="9">
    <source>
        <dbReference type="ARBA" id="ARBA00022989"/>
    </source>
</evidence>
<feature type="transmembrane region" description="Helical" evidence="12">
    <location>
        <begin position="298"/>
        <end position="321"/>
    </location>
</feature>
<keyword evidence="10" id="KW-0406">Ion transport</keyword>
<accession>A0ABU0M485</accession>
<feature type="transmembrane region" description="Helical" evidence="12">
    <location>
        <begin position="89"/>
        <end position="110"/>
    </location>
</feature>
<evidence type="ECO:0000256" key="2">
    <source>
        <dbReference type="ARBA" id="ARBA00005551"/>
    </source>
</evidence>
<keyword evidence="6" id="KW-0633">Potassium transport</keyword>
<evidence type="ECO:0000256" key="6">
    <source>
        <dbReference type="ARBA" id="ARBA00022538"/>
    </source>
</evidence>
<dbReference type="PRINTS" id="PR00335">
    <property type="entry name" value="KUPTAKETRKA"/>
</dbReference>
<dbReference type="Proteomes" id="UP001223743">
    <property type="component" value="Unassembled WGS sequence"/>
</dbReference>
<dbReference type="RefSeq" id="WP_266280559.1">
    <property type="nucleotide sequence ID" value="NZ_JAPKNF010000001.1"/>
</dbReference>
<keyword evidence="8" id="KW-0630">Potassium</keyword>
<keyword evidence="4" id="KW-0050">Antiport</keyword>
<organism evidence="14 15">
    <name type="scientific">Kaistia geumhonensis</name>
    <dbReference type="NCBI Taxonomy" id="410839"/>
    <lineage>
        <taxon>Bacteria</taxon>
        <taxon>Pseudomonadati</taxon>
        <taxon>Pseudomonadota</taxon>
        <taxon>Alphaproteobacteria</taxon>
        <taxon>Hyphomicrobiales</taxon>
        <taxon>Kaistiaceae</taxon>
        <taxon>Kaistia</taxon>
    </lineage>
</organism>
<dbReference type="Gene3D" id="3.40.50.720">
    <property type="entry name" value="NAD(P)-binding Rossmann-like Domain"/>
    <property type="match status" value="1"/>
</dbReference>
<comment type="caution">
    <text evidence="14">The sequence shown here is derived from an EMBL/GenBank/DDBJ whole genome shotgun (WGS) entry which is preliminary data.</text>
</comment>
<evidence type="ECO:0000256" key="10">
    <source>
        <dbReference type="ARBA" id="ARBA00023065"/>
    </source>
</evidence>
<proteinExistence type="inferred from homology"/>
<keyword evidence="11 12" id="KW-0472">Membrane</keyword>
<evidence type="ECO:0000256" key="5">
    <source>
        <dbReference type="ARBA" id="ARBA00022475"/>
    </source>
</evidence>
<feature type="transmembrane region" description="Helical" evidence="12">
    <location>
        <begin position="184"/>
        <end position="206"/>
    </location>
</feature>
<reference evidence="14 15" key="1">
    <citation type="submission" date="2023-07" db="EMBL/GenBank/DDBJ databases">
        <title>Genomic Encyclopedia of Type Strains, Phase IV (KMG-IV): sequencing the most valuable type-strain genomes for metagenomic binning, comparative biology and taxonomic classification.</title>
        <authorList>
            <person name="Goeker M."/>
        </authorList>
    </citation>
    <scope>NUCLEOTIDE SEQUENCE [LARGE SCALE GENOMIC DNA]</scope>
    <source>
        <strain evidence="14 15">B1-1</strain>
    </source>
</reference>
<dbReference type="EMBL" id="JAUSWJ010000001">
    <property type="protein sequence ID" value="MDQ0515746.1"/>
    <property type="molecule type" value="Genomic_DNA"/>
</dbReference>
<evidence type="ECO:0000256" key="1">
    <source>
        <dbReference type="ARBA" id="ARBA00004141"/>
    </source>
</evidence>
<keyword evidence="15" id="KW-1185">Reference proteome</keyword>
<dbReference type="Gene3D" id="1.20.1530.20">
    <property type="match status" value="1"/>
</dbReference>
<protein>
    <submittedName>
        <fullName evidence="14">Glutathione-regulated potassium-efflux system protein KefB</fullName>
    </submittedName>
</protein>
<keyword evidence="7 12" id="KW-0812">Transmembrane</keyword>
<name>A0ABU0M485_9HYPH</name>
<comment type="subcellular location">
    <subcellularLocation>
        <location evidence="1">Membrane</location>
        <topology evidence="1">Multi-pass membrane protein</topology>
    </subcellularLocation>
</comment>